<evidence type="ECO:0000313" key="4">
    <source>
        <dbReference type="EMBL" id="CDQ04812.1"/>
    </source>
</evidence>
<dbReference type="SMART" id="SM00554">
    <property type="entry name" value="FAS1"/>
    <property type="match status" value="2"/>
</dbReference>
<feature type="domain" description="FAS1" evidence="3">
    <location>
        <begin position="270"/>
        <end position="417"/>
    </location>
</feature>
<dbReference type="Pfam" id="PF02469">
    <property type="entry name" value="Fasciclin"/>
    <property type="match status" value="2"/>
</dbReference>
<dbReference type="GO" id="GO:0005615">
    <property type="term" value="C:extracellular space"/>
    <property type="evidence" value="ECO:0007669"/>
    <property type="project" value="TreeGrafter"/>
</dbReference>
<dbReference type="PROSITE" id="PS50213">
    <property type="entry name" value="FAS1"/>
    <property type="match status" value="2"/>
</dbReference>
<organism evidence="4">
    <name type="scientific">Brugia malayi</name>
    <name type="common">Filarial nematode worm</name>
    <dbReference type="NCBI Taxonomy" id="6279"/>
    <lineage>
        <taxon>Eukaryota</taxon>
        <taxon>Metazoa</taxon>
        <taxon>Ecdysozoa</taxon>
        <taxon>Nematoda</taxon>
        <taxon>Chromadorea</taxon>
        <taxon>Rhabditida</taxon>
        <taxon>Spirurina</taxon>
        <taxon>Spiruromorpha</taxon>
        <taxon>Filarioidea</taxon>
        <taxon>Onchocercidae</taxon>
        <taxon>Brugia</taxon>
    </lineage>
</organism>
<keyword evidence="1" id="KW-0472">Membrane</keyword>
<reference evidence="4" key="2">
    <citation type="submission" date="2012-12" db="EMBL/GenBank/DDBJ databases">
        <authorList>
            <consortium name="WormBase Consortium"/>
            <person name="Ghedin E."/>
            <person name="Paulini M."/>
        </authorList>
    </citation>
    <scope>NUCLEOTIDE SEQUENCE</scope>
    <source>
        <strain evidence="4">FR3</strain>
    </source>
</reference>
<feature type="signal peptide" evidence="2">
    <location>
        <begin position="1"/>
        <end position="22"/>
    </location>
</feature>
<evidence type="ECO:0000259" key="3">
    <source>
        <dbReference type="PROSITE" id="PS50213"/>
    </source>
</evidence>
<dbReference type="PANTHER" id="PTHR10900:SF77">
    <property type="entry name" value="FI19380P1"/>
    <property type="match status" value="1"/>
</dbReference>
<keyword evidence="2" id="KW-0732">Signal</keyword>
<feature type="chain" id="PRO_5009328391" evidence="2">
    <location>
        <begin position="23"/>
        <end position="598"/>
    </location>
</feature>
<dbReference type="Gene3D" id="2.30.180.10">
    <property type="entry name" value="FAS1 domain"/>
    <property type="match status" value="2"/>
</dbReference>
<dbReference type="InterPro" id="IPR000782">
    <property type="entry name" value="FAS1_domain"/>
</dbReference>
<reference evidence="4" key="1">
    <citation type="journal article" date="2007" name="Science">
        <title>Draft genome of the filarial nematode parasite Brugia malayi.</title>
        <authorList>
            <person name="Ghedin E."/>
            <person name="Wang S."/>
            <person name="Spiro D."/>
            <person name="Caler E."/>
            <person name="Zhao Q."/>
            <person name="Crabtree J."/>
            <person name="Allen J.E."/>
            <person name="Delcher A.L."/>
            <person name="Guiliano D.B."/>
            <person name="Miranda-Saavedra D."/>
            <person name="Angiuoli S.V."/>
            <person name="Creasy T."/>
            <person name="Amedeo P."/>
            <person name="Haas B."/>
            <person name="El-Sayed N.M."/>
            <person name="Wortman J.R."/>
            <person name="Feldblyum T."/>
            <person name="Tallon L."/>
            <person name="Schatz M."/>
            <person name="Shumway M."/>
            <person name="Koo H."/>
            <person name="Salzberg S.L."/>
            <person name="Schobel S."/>
            <person name="Pertea M."/>
            <person name="Pop M."/>
            <person name="White O."/>
            <person name="Barton G.J."/>
            <person name="Carlow C.K."/>
            <person name="Crawford M.J."/>
            <person name="Daub J."/>
            <person name="Dimmic M.W."/>
            <person name="Estes C.F."/>
            <person name="Foster J.M."/>
            <person name="Ganatra M."/>
            <person name="Gregory W.F."/>
            <person name="Johnson N.M."/>
            <person name="Jin J."/>
            <person name="Komuniecki R."/>
            <person name="Korf I."/>
            <person name="Kumar S."/>
            <person name="Laney S."/>
            <person name="Li B.W."/>
            <person name="Li W."/>
            <person name="Lindblom T.H."/>
            <person name="Lustigman S."/>
            <person name="Ma D."/>
            <person name="Maina C.V."/>
            <person name="Martin D.M."/>
            <person name="McCarter J.P."/>
            <person name="McReynolds L."/>
            <person name="Mitreva M."/>
            <person name="Nutman T.B."/>
            <person name="Parkinson J."/>
            <person name="Peregrin-Alvarez J.M."/>
            <person name="Poole C."/>
            <person name="Ren Q."/>
            <person name="Saunders L."/>
            <person name="Sluder A.E."/>
            <person name="Smith K."/>
            <person name="Stanke M."/>
            <person name="Unnasch T.R."/>
            <person name="Ware J."/>
            <person name="Wei A.D."/>
            <person name="Weil G."/>
            <person name="Williams D.J."/>
            <person name="Zhang Y."/>
            <person name="Williams S.A."/>
            <person name="Fraser-Liggett C."/>
            <person name="Slatko B."/>
            <person name="Blaxter M.L."/>
            <person name="Scott A.L."/>
        </authorList>
    </citation>
    <scope>NUCLEOTIDE SEQUENCE</scope>
    <source>
        <strain evidence="4">FR3</strain>
    </source>
</reference>
<dbReference type="PANTHER" id="PTHR10900">
    <property type="entry name" value="PERIOSTIN-RELATED"/>
    <property type="match status" value="1"/>
</dbReference>
<dbReference type="SUPFAM" id="SSF82153">
    <property type="entry name" value="FAS1 domain"/>
    <property type="match status" value="2"/>
</dbReference>
<evidence type="ECO:0000256" key="1">
    <source>
        <dbReference type="SAM" id="Phobius"/>
    </source>
</evidence>
<protein>
    <submittedName>
        <fullName evidence="4">Bm3619, isoform b</fullName>
    </submittedName>
</protein>
<accession>A0A1I9G7K3</accession>
<feature type="domain" description="FAS1" evidence="3">
    <location>
        <begin position="421"/>
        <end position="566"/>
    </location>
</feature>
<dbReference type="EMBL" id="LN856752">
    <property type="protein sequence ID" value="CDQ04812.1"/>
    <property type="molecule type" value="Genomic_DNA"/>
</dbReference>
<dbReference type="AlphaFoldDB" id="A0A1I9G7K3"/>
<name>A0A1I9G7K3_BRUMA</name>
<sequence>MHVNQSIRKFFLICMINALMKADLWTETERMSDLQQWRTLCARYTVALAYMKDSNARITVFAPVNDVFNYNPDIRALSQKEVLSHIVDTQIYELGENQKWDKQTLIRSTVSSGYMYITQFVNNPGNYSYFANNGMLCNHATNEWAIINGQQYLFKICTPIGHRPYPGTTLSFTRDADKMSFFDRPYNNRDLTELRDVLDRVPDVALAIFGSSAWNGFHTFFLPTNEAFLKVIDRNRIDREVLLAHITGINRVLFTYPWLYDQGIHYYPSIRFSGNVIEDNYDLRLCMRNITDHRTGRWDLRNYFSATGGMVTFFAPYNEAFERIPEYIERRLLRDRIWLEKVLKLHIVPNKELTSNEITNETVVNTVDNIHQLYFIRGEWPRNNITYYVIGGGVRAAIMMDNVAAVNGIVHYIDRVLGVPYQTLYEIMQNDSKLQISYSMLENLQLRYSLDPWQVLTPQQNFTFFVPTNEAWDKISASQKYKMTDGKHWLALQYVFKRHIIQGLALMYTDLRERTYVMMNDEKVVIRRRGRFFELYWPRGNRVAHIIPGGEKAGINGFMHMIDNVLIYERDLEALACSTLNLAHFLLTSFFIYIVLYY</sequence>
<proteinExistence type="predicted"/>
<keyword evidence="1" id="KW-1133">Transmembrane helix</keyword>
<evidence type="ECO:0000256" key="2">
    <source>
        <dbReference type="SAM" id="SignalP"/>
    </source>
</evidence>
<feature type="transmembrane region" description="Helical" evidence="1">
    <location>
        <begin position="580"/>
        <end position="597"/>
    </location>
</feature>
<gene>
    <name evidence="4" type="primary">Bm3619</name>
    <name evidence="4" type="ORF">BM_Bm3619</name>
</gene>
<keyword evidence="1" id="KW-0812">Transmembrane</keyword>
<dbReference type="InterPro" id="IPR050904">
    <property type="entry name" value="Adhesion/Biosynth-related"/>
</dbReference>
<dbReference type="InterPro" id="IPR036378">
    <property type="entry name" value="FAS1_dom_sf"/>
</dbReference>